<name>A0A653BIJ2_CALMS</name>
<accession>A0A653BIJ2</accession>
<keyword evidence="2" id="KW-1185">Reference proteome</keyword>
<evidence type="ECO:0000313" key="1">
    <source>
        <dbReference type="EMBL" id="VEN35417.1"/>
    </source>
</evidence>
<proteinExistence type="predicted"/>
<sequence length="120" mass="12509">MCSPCPPKKSILSQLKELVSQIEDNPCPSCCSPCPSCRQYVNSQLGPVIEIYDPLPKPCLPICQPIIKEGCGPQGCCPPCGYTPVPCPVTPATCCPAPPGCPPCPLVPYPTPACPCPPGC</sequence>
<reference evidence="1 2" key="1">
    <citation type="submission" date="2019-01" db="EMBL/GenBank/DDBJ databases">
        <authorList>
            <person name="Sayadi A."/>
        </authorList>
    </citation>
    <scope>NUCLEOTIDE SEQUENCE [LARGE SCALE GENOMIC DNA]</scope>
</reference>
<dbReference type="AlphaFoldDB" id="A0A653BIJ2"/>
<evidence type="ECO:0000313" key="2">
    <source>
        <dbReference type="Proteomes" id="UP000410492"/>
    </source>
</evidence>
<protein>
    <submittedName>
        <fullName evidence="1">Uncharacterized protein</fullName>
    </submittedName>
</protein>
<dbReference type="EMBL" id="CAACVG010001546">
    <property type="protein sequence ID" value="VEN35417.1"/>
    <property type="molecule type" value="Genomic_DNA"/>
</dbReference>
<organism evidence="1 2">
    <name type="scientific">Callosobruchus maculatus</name>
    <name type="common">Southern cowpea weevil</name>
    <name type="synonym">Pulse bruchid</name>
    <dbReference type="NCBI Taxonomy" id="64391"/>
    <lineage>
        <taxon>Eukaryota</taxon>
        <taxon>Metazoa</taxon>
        <taxon>Ecdysozoa</taxon>
        <taxon>Arthropoda</taxon>
        <taxon>Hexapoda</taxon>
        <taxon>Insecta</taxon>
        <taxon>Pterygota</taxon>
        <taxon>Neoptera</taxon>
        <taxon>Endopterygota</taxon>
        <taxon>Coleoptera</taxon>
        <taxon>Polyphaga</taxon>
        <taxon>Cucujiformia</taxon>
        <taxon>Chrysomeloidea</taxon>
        <taxon>Chrysomelidae</taxon>
        <taxon>Bruchinae</taxon>
        <taxon>Bruchini</taxon>
        <taxon>Callosobruchus</taxon>
    </lineage>
</organism>
<dbReference type="Proteomes" id="UP000410492">
    <property type="component" value="Unassembled WGS sequence"/>
</dbReference>
<gene>
    <name evidence="1" type="ORF">CALMAC_LOCUS1334</name>
</gene>
<dbReference type="OrthoDB" id="6611808at2759"/>